<dbReference type="EC" id="3.1.1.-" evidence="6"/>
<dbReference type="Pfam" id="PF11815">
    <property type="entry name" value="DUF3336"/>
    <property type="match status" value="1"/>
</dbReference>
<feature type="compositionally biased region" description="Polar residues" evidence="7">
    <location>
        <begin position="675"/>
        <end position="698"/>
    </location>
</feature>
<feature type="transmembrane region" description="Helical" evidence="6">
    <location>
        <begin position="273"/>
        <end position="292"/>
    </location>
</feature>
<evidence type="ECO:0000256" key="3">
    <source>
        <dbReference type="ARBA" id="ARBA00022963"/>
    </source>
</evidence>
<comment type="caution">
    <text evidence="9">The sequence shown here is derived from an EMBL/GenBank/DDBJ whole genome shotgun (WGS) entry which is preliminary data.</text>
</comment>
<keyword evidence="2 5" id="KW-0378">Hydrolase</keyword>
<gene>
    <name evidence="9" type="ORF">CspeluHIS016_0102540</name>
</gene>
<protein>
    <recommendedName>
        <fullName evidence="6">Patatin-like phospholipase domain-containing protein</fullName>
        <ecNumber evidence="6">3.1.1.-</ecNumber>
    </recommendedName>
</protein>
<feature type="domain" description="PNPLA" evidence="8">
    <location>
        <begin position="279"/>
        <end position="471"/>
    </location>
</feature>
<sequence>MGSIDDDIPEGVDPILWTDNHINEEHLAAFEHALSLQDAAPTEGDASPTMLKSPPLTPLDAPEWSQGVEKLTATSDFAPIHSRVRKRRSTGQQSLGLTYHLIRWPLLMFFFLIIWVEFSAYVLTRQVVNVFEWLFAWRGVQRVLKRKLRKAKSYEEWRMTAKELDDNLGFDDWKETDNDGYFDASLVRRVRATLYKLRVAKDTRALMDALSICVRPNFAGTESARMYSETFYGTKTLVEAHVKEVAAGLDFVRTSSSVTLEEKRAFFRRLNKNYGTSALCLSGGASFGYYHFGVARALLDHGLLPRIITGTSAGGLIAALVCTHTDSELKQVIRPELADKITALEDPFSVWIRRWMQTGARFSALEWARKAMYFTRGSLTFKEAYERTGRALNVSVVPADRHSPTILLNHLTAPNCVIWSAIIASAAVPGILNPVVLMAKDRDGSVRPHNLGGSRFKDGSLREDIPLSSLHTQFNCNFSIVSQTNPHIHLFFFAPRGAVGRPVAHRKGRGWRGGFILSALESYIKLDLSKHFKVIRDLDLLPQLLQSDWSGVFLQRFFGDLNLIPKSRVLDWLHILDDPDRKGLERMILVGQRATWPTVHMVHNRSKIENAIYRGRAEVRRALARERPSAALTGAMPIESDADTAIAMRARRLDEQGGASGRRKRPERLLIPRNLNFTDAQASTSPSELPRSSTTPSFGDTFRQMRSSPLAAFGLKNRSRSRRSLSAWLGGGSDSSLSDDDVDLGAPEWRADAAAAQNGWDAVDDAFLGLDEVNAVMPDSAGDPSHDGSTSDP</sequence>
<dbReference type="Pfam" id="PF01734">
    <property type="entry name" value="Patatin"/>
    <property type="match status" value="1"/>
</dbReference>
<evidence type="ECO:0000313" key="9">
    <source>
        <dbReference type="EMBL" id="GMK53668.1"/>
    </source>
</evidence>
<dbReference type="GO" id="GO:0016020">
    <property type="term" value="C:membrane"/>
    <property type="evidence" value="ECO:0007669"/>
    <property type="project" value="UniProtKB-SubCell"/>
</dbReference>
<dbReference type="GO" id="GO:0004806">
    <property type="term" value="F:triacylglycerol lipase activity"/>
    <property type="evidence" value="ECO:0007669"/>
    <property type="project" value="InterPro"/>
</dbReference>
<dbReference type="PROSITE" id="PS51635">
    <property type="entry name" value="PNPLA"/>
    <property type="match status" value="1"/>
</dbReference>
<dbReference type="Gene3D" id="3.40.1090.10">
    <property type="entry name" value="Cytosolic phospholipase A2 catalytic domain"/>
    <property type="match status" value="2"/>
</dbReference>
<dbReference type="PANTHER" id="PTHR14226">
    <property type="entry name" value="NEUROPATHY TARGET ESTERASE/SWISS CHEESE D.MELANOGASTER"/>
    <property type="match status" value="1"/>
</dbReference>
<reference evidence="9" key="2">
    <citation type="submission" date="2023-06" db="EMBL/GenBank/DDBJ databases">
        <authorList>
            <person name="Kobayashi Y."/>
            <person name="Kayamori A."/>
            <person name="Aoki K."/>
            <person name="Shiwa Y."/>
            <person name="Fujita N."/>
            <person name="Sugita T."/>
            <person name="Iwasaki W."/>
            <person name="Tanaka N."/>
            <person name="Takashima M."/>
        </authorList>
    </citation>
    <scope>NUCLEOTIDE SEQUENCE</scope>
    <source>
        <strain evidence="9">HIS016</strain>
    </source>
</reference>
<dbReference type="AlphaFoldDB" id="A0AAD3TMB1"/>
<evidence type="ECO:0000256" key="6">
    <source>
        <dbReference type="RuleBase" id="RU362055"/>
    </source>
</evidence>
<comment type="similarity">
    <text evidence="1 6">Belongs to the PLPL family.</text>
</comment>
<feature type="short sequence motif" description="GXSXG" evidence="5">
    <location>
        <begin position="310"/>
        <end position="314"/>
    </location>
</feature>
<dbReference type="InterPro" id="IPR002641">
    <property type="entry name" value="PNPLA_dom"/>
</dbReference>
<comment type="subcellular location">
    <subcellularLocation>
        <location evidence="6">Membrane</location>
        <topology evidence="6">Single-pass membrane protein</topology>
    </subcellularLocation>
</comment>
<evidence type="ECO:0000256" key="5">
    <source>
        <dbReference type="PROSITE-ProRule" id="PRU01161"/>
    </source>
</evidence>
<dbReference type="SUPFAM" id="SSF52151">
    <property type="entry name" value="FabD/lysophospholipase-like"/>
    <property type="match status" value="1"/>
</dbReference>
<dbReference type="InterPro" id="IPR050301">
    <property type="entry name" value="NTE"/>
</dbReference>
<dbReference type="GO" id="GO:0016042">
    <property type="term" value="P:lipid catabolic process"/>
    <property type="evidence" value="ECO:0007669"/>
    <property type="project" value="UniProtKB-UniRule"/>
</dbReference>
<feature type="active site" description="Proton acceptor" evidence="5">
    <location>
        <position position="458"/>
    </location>
</feature>
<feature type="active site" description="Nucleophile" evidence="5">
    <location>
        <position position="312"/>
    </location>
</feature>
<feature type="region of interest" description="Disordered" evidence="7">
    <location>
        <begin position="652"/>
        <end position="702"/>
    </location>
</feature>
<dbReference type="PANTHER" id="PTHR14226:SF66">
    <property type="entry name" value="TRIACYLGLYCEROL LIPASE PTL2"/>
    <property type="match status" value="1"/>
</dbReference>
<keyword evidence="6" id="KW-0472">Membrane</keyword>
<evidence type="ECO:0000256" key="2">
    <source>
        <dbReference type="ARBA" id="ARBA00022801"/>
    </source>
</evidence>
<evidence type="ECO:0000256" key="1">
    <source>
        <dbReference type="ARBA" id="ARBA00006104"/>
    </source>
</evidence>
<keyword evidence="6" id="KW-1133">Transmembrane helix</keyword>
<keyword evidence="6" id="KW-0812">Transmembrane</keyword>
<dbReference type="GO" id="GO:0006641">
    <property type="term" value="P:triglyceride metabolic process"/>
    <property type="evidence" value="ECO:0007669"/>
    <property type="project" value="UniProtKB-ARBA"/>
</dbReference>
<proteinExistence type="inferred from homology"/>
<keyword evidence="10" id="KW-1185">Reference proteome</keyword>
<evidence type="ECO:0000313" key="10">
    <source>
        <dbReference type="Proteomes" id="UP001222932"/>
    </source>
</evidence>
<dbReference type="EMBL" id="BTCM01000001">
    <property type="protein sequence ID" value="GMK53668.1"/>
    <property type="molecule type" value="Genomic_DNA"/>
</dbReference>
<dbReference type="CDD" id="cd07232">
    <property type="entry name" value="Pat_PLPL"/>
    <property type="match status" value="1"/>
</dbReference>
<dbReference type="InterPro" id="IPR021771">
    <property type="entry name" value="Triacylglycerol_lipase_N"/>
</dbReference>
<dbReference type="Proteomes" id="UP001222932">
    <property type="component" value="Unassembled WGS sequence"/>
</dbReference>
<feature type="transmembrane region" description="Helical" evidence="6">
    <location>
        <begin position="95"/>
        <end position="116"/>
    </location>
</feature>
<accession>A0AAD3TMB1</accession>
<comment type="function">
    <text evidence="6">Lipid hydrolase.</text>
</comment>
<name>A0AAD3TMB1_9TREE</name>
<organism evidence="9 10">
    <name type="scientific">Cutaneotrichosporon spelunceum</name>
    <dbReference type="NCBI Taxonomy" id="1672016"/>
    <lineage>
        <taxon>Eukaryota</taxon>
        <taxon>Fungi</taxon>
        <taxon>Dikarya</taxon>
        <taxon>Basidiomycota</taxon>
        <taxon>Agaricomycotina</taxon>
        <taxon>Tremellomycetes</taxon>
        <taxon>Trichosporonales</taxon>
        <taxon>Trichosporonaceae</taxon>
        <taxon>Cutaneotrichosporon</taxon>
    </lineage>
</organism>
<keyword evidence="4 5" id="KW-0443">Lipid metabolism</keyword>
<evidence type="ECO:0000259" key="8">
    <source>
        <dbReference type="PROSITE" id="PS51635"/>
    </source>
</evidence>
<evidence type="ECO:0000256" key="4">
    <source>
        <dbReference type="ARBA" id="ARBA00023098"/>
    </source>
</evidence>
<dbReference type="InterPro" id="IPR016035">
    <property type="entry name" value="Acyl_Trfase/lysoPLipase"/>
</dbReference>
<keyword evidence="3 5" id="KW-0442">Lipid degradation</keyword>
<evidence type="ECO:0000256" key="7">
    <source>
        <dbReference type="SAM" id="MobiDB-lite"/>
    </source>
</evidence>
<reference evidence="9" key="1">
    <citation type="journal article" date="2023" name="BMC Genomics">
        <title>Chromosome-level genome assemblies of Cutaneotrichosporon spp. (Trichosporonales, Basidiomycota) reveal imbalanced evolution between nucleotide sequences and chromosome synteny.</title>
        <authorList>
            <person name="Kobayashi Y."/>
            <person name="Kayamori A."/>
            <person name="Aoki K."/>
            <person name="Shiwa Y."/>
            <person name="Matsutani M."/>
            <person name="Fujita N."/>
            <person name="Sugita T."/>
            <person name="Iwasaki W."/>
            <person name="Tanaka N."/>
            <person name="Takashima M."/>
        </authorList>
    </citation>
    <scope>NUCLEOTIDE SEQUENCE</scope>
    <source>
        <strain evidence="9">HIS016</strain>
    </source>
</reference>
<comment type="caution">
    <text evidence="5 6">Lacks conserved residue(s) required for the propagation of feature annotation.</text>
</comment>